<feature type="compositionally biased region" description="Basic residues" evidence="1">
    <location>
        <begin position="281"/>
        <end position="293"/>
    </location>
</feature>
<organism evidence="2 3">
    <name type="scientific">Durusdinium trenchii</name>
    <dbReference type="NCBI Taxonomy" id="1381693"/>
    <lineage>
        <taxon>Eukaryota</taxon>
        <taxon>Sar</taxon>
        <taxon>Alveolata</taxon>
        <taxon>Dinophyceae</taxon>
        <taxon>Suessiales</taxon>
        <taxon>Symbiodiniaceae</taxon>
        <taxon>Durusdinium</taxon>
    </lineage>
</organism>
<feature type="region of interest" description="Disordered" evidence="1">
    <location>
        <begin position="137"/>
        <end position="167"/>
    </location>
</feature>
<dbReference type="Proteomes" id="UP001642464">
    <property type="component" value="Unassembled WGS sequence"/>
</dbReference>
<evidence type="ECO:0000313" key="3">
    <source>
        <dbReference type="Proteomes" id="UP001642464"/>
    </source>
</evidence>
<reference evidence="2 3" key="1">
    <citation type="submission" date="2024-02" db="EMBL/GenBank/DDBJ databases">
        <authorList>
            <person name="Chen Y."/>
            <person name="Shah S."/>
            <person name="Dougan E. K."/>
            <person name="Thang M."/>
            <person name="Chan C."/>
        </authorList>
    </citation>
    <scope>NUCLEOTIDE SEQUENCE [LARGE SCALE GENOMIC DNA]</scope>
</reference>
<evidence type="ECO:0000313" key="2">
    <source>
        <dbReference type="EMBL" id="CAK9080249.1"/>
    </source>
</evidence>
<feature type="compositionally biased region" description="Basic residues" evidence="1">
    <location>
        <begin position="152"/>
        <end position="161"/>
    </location>
</feature>
<sequence>MPVNSSVDVLSGSDAEPESSHGPGLPHIDHVNKRKRGSDGAPPADRTSEQYLRSVLAKECPCQRKNCLQQFIPQTHFQKLMDYHSHWLDLSKVDQDNFALDRMKSMVAGLDEESPARWSVEGLHTCRRAWKTLHHMGSNLPQGSKVEGNDKHKARKMRRGVKMNPERVPETEVGGFLADSVPVTLTGIGGSGAPHYFRFERRVDTGLRSNEIENRWRQQFPEHPDDVILRTATKEVAKYHARARQTAVHRLAANAWSLGVPWEEALKAAEAAFKASDSAKGRGKGRGKGPKRG</sequence>
<accession>A0ABP0PWD8</accession>
<dbReference type="EMBL" id="CAXAMM010038707">
    <property type="protein sequence ID" value="CAK9080249.1"/>
    <property type="molecule type" value="Genomic_DNA"/>
</dbReference>
<gene>
    <name evidence="2" type="ORF">SCF082_LOCUS38266</name>
</gene>
<evidence type="ECO:0000256" key="1">
    <source>
        <dbReference type="SAM" id="MobiDB-lite"/>
    </source>
</evidence>
<comment type="caution">
    <text evidence="2">The sequence shown here is derived from an EMBL/GenBank/DDBJ whole genome shotgun (WGS) entry which is preliminary data.</text>
</comment>
<keyword evidence="3" id="KW-1185">Reference proteome</keyword>
<feature type="region of interest" description="Disordered" evidence="1">
    <location>
        <begin position="1"/>
        <end position="47"/>
    </location>
</feature>
<protein>
    <submittedName>
        <fullName evidence="2">Uncharacterized protein</fullName>
    </submittedName>
</protein>
<proteinExistence type="predicted"/>
<name>A0ABP0PWD8_9DINO</name>
<feature type="region of interest" description="Disordered" evidence="1">
    <location>
        <begin position="272"/>
        <end position="293"/>
    </location>
</feature>